<evidence type="ECO:0000256" key="2">
    <source>
        <dbReference type="ARBA" id="ARBA00022692"/>
    </source>
</evidence>
<dbReference type="InterPro" id="IPR052337">
    <property type="entry name" value="SAT4-like"/>
</dbReference>
<dbReference type="OrthoDB" id="10017208at2759"/>
<dbReference type="GO" id="GO:0016020">
    <property type="term" value="C:membrane"/>
    <property type="evidence" value="ECO:0007669"/>
    <property type="project" value="UniProtKB-SubCell"/>
</dbReference>
<feature type="domain" description="Rhodopsin" evidence="8">
    <location>
        <begin position="61"/>
        <end position="313"/>
    </location>
</feature>
<dbReference type="InterPro" id="IPR049326">
    <property type="entry name" value="Rhodopsin_dom_fungi"/>
</dbReference>
<accession>A0A084R029</accession>
<evidence type="ECO:0000313" key="9">
    <source>
        <dbReference type="EMBL" id="KFA69564.1"/>
    </source>
</evidence>
<dbReference type="InParanoid" id="A0A084R029"/>
<feature type="transmembrane region" description="Helical" evidence="7">
    <location>
        <begin position="160"/>
        <end position="189"/>
    </location>
</feature>
<evidence type="ECO:0000256" key="3">
    <source>
        <dbReference type="ARBA" id="ARBA00022989"/>
    </source>
</evidence>
<dbReference type="EMBL" id="KL659427">
    <property type="protein sequence ID" value="KFA69564.1"/>
    <property type="molecule type" value="Genomic_DNA"/>
</dbReference>
<feature type="compositionally biased region" description="Low complexity" evidence="6">
    <location>
        <begin position="342"/>
        <end position="358"/>
    </location>
</feature>
<evidence type="ECO:0000256" key="6">
    <source>
        <dbReference type="SAM" id="MobiDB-lite"/>
    </source>
</evidence>
<comment type="subcellular location">
    <subcellularLocation>
        <location evidence="1">Membrane</location>
        <topology evidence="1">Multi-pass membrane protein</topology>
    </subcellularLocation>
</comment>
<feature type="compositionally biased region" description="Low complexity" evidence="6">
    <location>
        <begin position="400"/>
        <end position="415"/>
    </location>
</feature>
<reference evidence="9 10" key="1">
    <citation type="journal article" date="2014" name="BMC Genomics">
        <title>Comparative genome sequencing reveals chemotype-specific gene clusters in the toxigenic black mold Stachybotrys.</title>
        <authorList>
            <person name="Semeiks J."/>
            <person name="Borek D."/>
            <person name="Otwinowski Z."/>
            <person name="Grishin N.V."/>
        </authorList>
    </citation>
    <scope>NUCLEOTIDE SEQUENCE [LARGE SCALE GENOMIC DNA]</scope>
    <source>
        <strain evidence="9 10">IBT 40285</strain>
    </source>
</reference>
<protein>
    <recommendedName>
        <fullName evidence="8">Rhodopsin domain-containing protein</fullName>
    </recommendedName>
</protein>
<dbReference type="HOGENOM" id="CLU_028200_12_4_1"/>
<dbReference type="PANTHER" id="PTHR33048:SF47">
    <property type="entry name" value="INTEGRAL MEMBRANE PROTEIN-RELATED"/>
    <property type="match status" value="1"/>
</dbReference>
<keyword evidence="3 7" id="KW-1133">Transmembrane helix</keyword>
<dbReference type="Proteomes" id="UP000028524">
    <property type="component" value="Unassembled WGS sequence"/>
</dbReference>
<keyword evidence="10" id="KW-1185">Reference proteome</keyword>
<feature type="transmembrane region" description="Helical" evidence="7">
    <location>
        <begin position="115"/>
        <end position="139"/>
    </location>
</feature>
<dbReference type="Pfam" id="PF20684">
    <property type="entry name" value="Fung_rhodopsin"/>
    <property type="match status" value="1"/>
</dbReference>
<proteinExistence type="inferred from homology"/>
<evidence type="ECO:0000313" key="10">
    <source>
        <dbReference type="Proteomes" id="UP000028524"/>
    </source>
</evidence>
<feature type="transmembrane region" description="Helical" evidence="7">
    <location>
        <begin position="74"/>
        <end position="95"/>
    </location>
</feature>
<feature type="transmembrane region" description="Helical" evidence="7">
    <location>
        <begin position="245"/>
        <end position="268"/>
    </location>
</feature>
<evidence type="ECO:0000256" key="1">
    <source>
        <dbReference type="ARBA" id="ARBA00004141"/>
    </source>
</evidence>
<evidence type="ECO:0000256" key="5">
    <source>
        <dbReference type="ARBA" id="ARBA00038359"/>
    </source>
</evidence>
<evidence type="ECO:0000256" key="4">
    <source>
        <dbReference type="ARBA" id="ARBA00023136"/>
    </source>
</evidence>
<organism evidence="9 10">
    <name type="scientific">Stachybotrys chlorohalonatus (strain IBT 40285)</name>
    <dbReference type="NCBI Taxonomy" id="1283841"/>
    <lineage>
        <taxon>Eukaryota</taxon>
        <taxon>Fungi</taxon>
        <taxon>Dikarya</taxon>
        <taxon>Ascomycota</taxon>
        <taxon>Pezizomycotina</taxon>
        <taxon>Sordariomycetes</taxon>
        <taxon>Hypocreomycetidae</taxon>
        <taxon>Hypocreales</taxon>
        <taxon>Stachybotryaceae</taxon>
        <taxon>Stachybotrys</taxon>
    </lineage>
</organism>
<evidence type="ECO:0000256" key="7">
    <source>
        <dbReference type="SAM" id="Phobius"/>
    </source>
</evidence>
<keyword evidence="2 7" id="KW-0812">Transmembrane</keyword>
<gene>
    <name evidence="9" type="ORF">S40285_07971</name>
</gene>
<name>A0A084R029_STAC4</name>
<feature type="transmembrane region" description="Helical" evidence="7">
    <location>
        <begin position="209"/>
        <end position="233"/>
    </location>
</feature>
<dbReference type="OMA" id="IIPCAPF"/>
<dbReference type="AlphaFoldDB" id="A0A084R029"/>
<sequence length="415" mass="46361">MADPTSMSPEEYEAFMNGPATIPPDGEVPDFTRIDNRNGLAVFVLSFNIIVPSLFTLFYAYTRVFVYKEFVHSDVYFVLAYGLFIAFMAFLFRMLYTFGMHVNQWDFQVREMPPFMADTFTTVILYILGAMFSKIAILLQWTRIFTPKGTRTDRKRKVMYWSSMFVIWFNVAYHLVAVLTVIIPCAPFYGNDEQGAQLFTCVPEIYFDLIEACLNVVLGFIIMAIPQQVIWSLQMPLRQRLGISFLFLIGVGAIAVAIAKVIICIQWFEDRGVIGDADPARANSTYGMTDQLYVNAAEQALHILIYTLPATPKAMRSLGITRVFSSLGSTFSGTLGPLLSRSGASSSSQQRGNSNLQLESPEADEAALVSVQSYPSATHMDSSPGRRMKTKPSFNSTRTSRSAKSSVPRSSTNVV</sequence>
<feature type="transmembrane region" description="Helical" evidence="7">
    <location>
        <begin position="40"/>
        <end position="62"/>
    </location>
</feature>
<comment type="similarity">
    <text evidence="5">Belongs to the SAT4 family.</text>
</comment>
<feature type="region of interest" description="Disordered" evidence="6">
    <location>
        <begin position="342"/>
        <end position="362"/>
    </location>
</feature>
<keyword evidence="4 7" id="KW-0472">Membrane</keyword>
<evidence type="ECO:0000259" key="8">
    <source>
        <dbReference type="Pfam" id="PF20684"/>
    </source>
</evidence>
<feature type="region of interest" description="Disordered" evidence="6">
    <location>
        <begin position="375"/>
        <end position="415"/>
    </location>
</feature>
<dbReference type="PANTHER" id="PTHR33048">
    <property type="entry name" value="PTH11-LIKE INTEGRAL MEMBRANE PROTEIN (AFU_ORTHOLOGUE AFUA_5G11245)"/>
    <property type="match status" value="1"/>
</dbReference>
<dbReference type="STRING" id="1283841.A0A084R029"/>